<gene>
    <name evidence="1" type="ORF">METZ01_LOCUS293780</name>
</gene>
<sequence>METLAEQINVGDSRLLEDSDDRYDQELDFVYGVPRGGLIPAVFLSHKLGLPLRTREIGKRDLADEGGYGLWVDDIYDTGA</sequence>
<dbReference type="AlphaFoldDB" id="A0A382LWH7"/>
<dbReference type="InterPro" id="IPR029057">
    <property type="entry name" value="PRTase-like"/>
</dbReference>
<evidence type="ECO:0000313" key="1">
    <source>
        <dbReference type="EMBL" id="SVC40926.1"/>
    </source>
</evidence>
<accession>A0A382LWH7</accession>
<organism evidence="1">
    <name type="scientific">marine metagenome</name>
    <dbReference type="NCBI Taxonomy" id="408172"/>
    <lineage>
        <taxon>unclassified sequences</taxon>
        <taxon>metagenomes</taxon>
        <taxon>ecological metagenomes</taxon>
    </lineage>
</organism>
<feature type="non-terminal residue" evidence="1">
    <location>
        <position position="80"/>
    </location>
</feature>
<dbReference type="InterPro" id="IPR000836">
    <property type="entry name" value="PRTase_dom"/>
</dbReference>
<proteinExistence type="predicted"/>
<protein>
    <recommendedName>
        <fullName evidence="2">Phosphoribosyltransferase domain-containing protein</fullName>
    </recommendedName>
</protein>
<evidence type="ECO:0008006" key="2">
    <source>
        <dbReference type="Google" id="ProtNLM"/>
    </source>
</evidence>
<dbReference type="CDD" id="cd06223">
    <property type="entry name" value="PRTases_typeI"/>
    <property type="match status" value="1"/>
</dbReference>
<name>A0A382LWH7_9ZZZZ</name>
<dbReference type="SUPFAM" id="SSF53271">
    <property type="entry name" value="PRTase-like"/>
    <property type="match status" value="1"/>
</dbReference>
<reference evidence="1" key="1">
    <citation type="submission" date="2018-05" db="EMBL/GenBank/DDBJ databases">
        <authorList>
            <person name="Lanie J.A."/>
            <person name="Ng W.-L."/>
            <person name="Kazmierczak K.M."/>
            <person name="Andrzejewski T.M."/>
            <person name="Davidsen T.M."/>
            <person name="Wayne K.J."/>
            <person name="Tettelin H."/>
            <person name="Glass J.I."/>
            <person name="Rusch D."/>
            <person name="Podicherti R."/>
            <person name="Tsui H.-C.T."/>
            <person name="Winkler M.E."/>
        </authorList>
    </citation>
    <scope>NUCLEOTIDE SEQUENCE</scope>
</reference>
<dbReference type="EMBL" id="UINC01089654">
    <property type="protein sequence ID" value="SVC40926.1"/>
    <property type="molecule type" value="Genomic_DNA"/>
</dbReference>